<evidence type="ECO:0000256" key="1">
    <source>
        <dbReference type="SAM" id="SignalP"/>
    </source>
</evidence>
<dbReference type="Pfam" id="PF04366">
    <property type="entry name" value="Ysc84"/>
    <property type="match status" value="1"/>
</dbReference>
<keyword evidence="4" id="KW-1185">Reference proteome</keyword>
<evidence type="ECO:0000313" key="3">
    <source>
        <dbReference type="EMBL" id="REL32742.1"/>
    </source>
</evidence>
<proteinExistence type="predicted"/>
<dbReference type="EMBL" id="QUOT01000001">
    <property type="protein sequence ID" value="REL32742.1"/>
    <property type="molecule type" value="Genomic_DNA"/>
</dbReference>
<dbReference type="AlphaFoldDB" id="A0A3E0UA98"/>
<keyword evidence="1" id="KW-0732">Signal</keyword>
<evidence type="ECO:0000259" key="2">
    <source>
        <dbReference type="Pfam" id="PF04366"/>
    </source>
</evidence>
<organism evidence="3 4">
    <name type="scientific">Thalassotalea euphylliae</name>
    <dbReference type="NCBI Taxonomy" id="1655234"/>
    <lineage>
        <taxon>Bacteria</taxon>
        <taxon>Pseudomonadati</taxon>
        <taxon>Pseudomonadota</taxon>
        <taxon>Gammaproteobacteria</taxon>
        <taxon>Alteromonadales</taxon>
        <taxon>Colwelliaceae</taxon>
        <taxon>Thalassotalea</taxon>
    </lineage>
</organism>
<comment type="caution">
    <text evidence="3">The sequence shown here is derived from an EMBL/GenBank/DDBJ whole genome shotgun (WGS) entry which is preliminary data.</text>
</comment>
<protein>
    <recommendedName>
        <fullName evidence="2">Ysc84 actin-binding domain-containing protein</fullName>
    </recommendedName>
</protein>
<name>A0A3E0UA98_9GAMM</name>
<reference evidence="4" key="1">
    <citation type="submission" date="2018-08" db="EMBL/GenBank/DDBJ databases">
        <title>Thalassotalea euphylliae genome.</title>
        <authorList>
            <person name="Summers S."/>
            <person name="Rice S.A."/>
            <person name="Freckelton M.L."/>
            <person name="Nedved B.T."/>
            <person name="Hadfield M.G."/>
        </authorList>
    </citation>
    <scope>NUCLEOTIDE SEQUENCE [LARGE SCALE GENOMIC DNA]</scope>
    <source>
        <strain evidence="4">H3</strain>
    </source>
</reference>
<feature type="chain" id="PRO_5017776471" description="Ysc84 actin-binding domain-containing protein" evidence="1">
    <location>
        <begin position="27"/>
        <end position="187"/>
    </location>
</feature>
<accession>A0A3E0UA98</accession>
<evidence type="ECO:0000313" key="4">
    <source>
        <dbReference type="Proteomes" id="UP000256899"/>
    </source>
</evidence>
<dbReference type="Proteomes" id="UP000256899">
    <property type="component" value="Unassembled WGS sequence"/>
</dbReference>
<feature type="signal peptide" evidence="1">
    <location>
        <begin position="1"/>
        <end position="26"/>
    </location>
</feature>
<dbReference type="InterPro" id="IPR007461">
    <property type="entry name" value="Ysc84_actin-binding"/>
</dbReference>
<dbReference type="PROSITE" id="PS51257">
    <property type="entry name" value="PROKAR_LIPOPROTEIN"/>
    <property type="match status" value="1"/>
</dbReference>
<feature type="domain" description="Ysc84 actin-binding" evidence="2">
    <location>
        <begin position="98"/>
        <end position="187"/>
    </location>
</feature>
<sequence>MPLKIQLFACAALLACLSPKAALASAAEDRKEINEIRTQILQRLYKEEPSTKALIRKAAGYATFSNIGVNLIFLSAGGGSGVVRDNATGQDIYMKMGTAGVGIGLGVKDFSAVFVFHSKKALNNFVEYGWDFSGQADAAAKSGKKGSEGSAAVTVIKEVDVYQMTENGLALQATLQGTKYWKNDKLN</sequence>
<gene>
    <name evidence="3" type="ORF">DXX94_13990</name>
</gene>